<sequence>MALETALNSQITDAVTQANVKTLGDSPALSLSNLYQMISQSLGLAAQNAVFAQQHSNIIHQATTTQGVNLIYAVDTAAVGDATEKISRADVPSDMLNILGVVKALAGLAAQNAVFAQQHSNIIHQAVTTQGVNLLYSVDTEAVADATKKISQADVPSDMLNILGVVKALVTDAVTQTNVKVLGESPAQSLSMVYQTMAHSLSLSMQNASSTQQQMQQIGNAIVAKAVKNIMG</sequence>
<gene>
    <name evidence="1" type="ORF">CSSPJE1EN1_LOCUS28929</name>
</gene>
<accession>A0ABP0VGH9</accession>
<dbReference type="EMBL" id="CAXAQS010000891">
    <property type="protein sequence ID" value="CAK9253551.1"/>
    <property type="molecule type" value="Genomic_DNA"/>
</dbReference>
<reference evidence="1" key="1">
    <citation type="submission" date="2024-02" db="EMBL/GenBank/DDBJ databases">
        <authorList>
            <consortium name="ELIXIR-Norway"/>
            <consortium name="Elixir Norway"/>
        </authorList>
    </citation>
    <scope>NUCLEOTIDE SEQUENCE</scope>
</reference>
<name>A0ABP0VGH9_9BRYO</name>
<protein>
    <submittedName>
        <fullName evidence="1">Uncharacterized protein</fullName>
    </submittedName>
</protein>
<evidence type="ECO:0000313" key="2">
    <source>
        <dbReference type="Proteomes" id="UP001497444"/>
    </source>
</evidence>
<comment type="caution">
    <text evidence="1">The sequence shown here is derived from an EMBL/GenBank/DDBJ whole genome shotgun (WGS) entry which is preliminary data.</text>
</comment>
<keyword evidence="2" id="KW-1185">Reference proteome</keyword>
<organism evidence="1 2">
    <name type="scientific">Sphagnum jensenii</name>
    <dbReference type="NCBI Taxonomy" id="128206"/>
    <lineage>
        <taxon>Eukaryota</taxon>
        <taxon>Viridiplantae</taxon>
        <taxon>Streptophyta</taxon>
        <taxon>Embryophyta</taxon>
        <taxon>Bryophyta</taxon>
        <taxon>Sphagnophytina</taxon>
        <taxon>Sphagnopsida</taxon>
        <taxon>Sphagnales</taxon>
        <taxon>Sphagnaceae</taxon>
        <taxon>Sphagnum</taxon>
    </lineage>
</organism>
<dbReference type="Proteomes" id="UP001497444">
    <property type="component" value="Unassembled WGS sequence"/>
</dbReference>
<evidence type="ECO:0000313" key="1">
    <source>
        <dbReference type="EMBL" id="CAK9253551.1"/>
    </source>
</evidence>
<proteinExistence type="predicted"/>
<dbReference type="Pfam" id="PF11747">
    <property type="entry name" value="RebB"/>
    <property type="match status" value="3"/>
</dbReference>
<dbReference type="InterPro" id="IPR021070">
    <property type="entry name" value="Killing_trait_RebB"/>
</dbReference>